<dbReference type="Pfam" id="PF00455">
    <property type="entry name" value="DeoRC"/>
    <property type="match status" value="1"/>
</dbReference>
<dbReference type="NCBIfam" id="NF007316">
    <property type="entry name" value="PRK09802.1"/>
    <property type="match status" value="1"/>
</dbReference>
<proteinExistence type="predicted"/>
<dbReference type="InterPro" id="IPR050313">
    <property type="entry name" value="Carb_Metab_HTH_regulators"/>
</dbReference>
<dbReference type="InterPro" id="IPR047779">
    <property type="entry name" value="AgaR-like"/>
</dbReference>
<dbReference type="InterPro" id="IPR036390">
    <property type="entry name" value="WH_DNA-bd_sf"/>
</dbReference>
<dbReference type="PROSITE" id="PS51000">
    <property type="entry name" value="HTH_DEOR_2"/>
    <property type="match status" value="1"/>
</dbReference>
<dbReference type="Pfam" id="PF08220">
    <property type="entry name" value="HTH_DeoR"/>
    <property type="match status" value="1"/>
</dbReference>
<dbReference type="InterPro" id="IPR036388">
    <property type="entry name" value="WH-like_DNA-bd_sf"/>
</dbReference>
<dbReference type="SUPFAM" id="SSF46785">
    <property type="entry name" value="Winged helix' DNA-binding domain"/>
    <property type="match status" value="1"/>
</dbReference>
<dbReference type="Proteomes" id="UP001279012">
    <property type="component" value="Unassembled WGS sequence"/>
</dbReference>
<dbReference type="Gene3D" id="3.40.50.1360">
    <property type="match status" value="1"/>
</dbReference>
<dbReference type="NCBIfam" id="NF040755">
    <property type="entry name" value="AgaR"/>
    <property type="match status" value="1"/>
</dbReference>
<evidence type="ECO:0000313" key="1">
    <source>
        <dbReference type="EMBL" id="MDX7014232.1"/>
    </source>
</evidence>
<name>A0A0D8LMB8_KLEAE</name>
<dbReference type="InterPro" id="IPR037171">
    <property type="entry name" value="NagB/RpiA_transferase-like"/>
</dbReference>
<dbReference type="PANTHER" id="PTHR30363:SF44">
    <property type="entry name" value="AGA OPERON TRANSCRIPTIONAL REPRESSOR-RELATED"/>
    <property type="match status" value="1"/>
</dbReference>
<dbReference type="EMBL" id="JAWZZT010000004">
    <property type="protein sequence ID" value="MDX7014232.1"/>
    <property type="molecule type" value="Genomic_DNA"/>
</dbReference>
<dbReference type="RefSeq" id="WP_015369557.1">
    <property type="nucleotide sequence ID" value="NZ_CABGSS010000002.1"/>
</dbReference>
<dbReference type="InterPro" id="IPR014036">
    <property type="entry name" value="DeoR-like_C"/>
</dbReference>
<gene>
    <name evidence="1" type="ORF">SJ059_07040</name>
</gene>
<dbReference type="GO" id="GO:0003700">
    <property type="term" value="F:DNA-binding transcription factor activity"/>
    <property type="evidence" value="ECO:0007669"/>
    <property type="project" value="InterPro"/>
</dbReference>
<dbReference type="AlphaFoldDB" id="A0A0D8LMB8"/>
<dbReference type="Gene3D" id="1.10.10.10">
    <property type="entry name" value="Winged helix-like DNA-binding domain superfamily/Winged helix DNA-binding domain"/>
    <property type="match status" value="1"/>
</dbReference>
<dbReference type="PANTHER" id="PTHR30363">
    <property type="entry name" value="HTH-TYPE TRANSCRIPTIONAL REGULATOR SRLR-RELATED"/>
    <property type="match status" value="1"/>
</dbReference>
<evidence type="ECO:0000313" key="2">
    <source>
        <dbReference type="Proteomes" id="UP001279012"/>
    </source>
</evidence>
<accession>A0A0D8LMB8</accession>
<sequence length="269" mass="29474">MNSSESSAEKRIAGTSERREQIIQRLRQQGSVQVNDLAEAYGVSTVTIRNDLAFLEKQGIAVRAYGGALICDSHTPGVEPSVEDKSALNTAIKRQIASAAAELIKPGHRIILDSGTTTCEIARQLRQHSDVIAMTNGMNVANALLEAEGVELLMTGGHLRRQSQSFYGDQAEQSLQNYHFDMLFLGVDAIDLERGISTHNEDEARLNRKMCEVAECIVVVTDSSKFNRSSLHKIIDTQRIDTIIVDDGIPQESLEGLRKGGIDVILVKS</sequence>
<protein>
    <submittedName>
        <fullName evidence="1">DeoR family transcriptional regulator</fullName>
    </submittedName>
</protein>
<dbReference type="InterPro" id="IPR001034">
    <property type="entry name" value="DeoR_HTH"/>
</dbReference>
<accession>A0A157UT96</accession>
<comment type="caution">
    <text evidence="1">The sequence shown here is derived from an EMBL/GenBank/DDBJ whole genome shotgun (WGS) entry which is preliminary data.</text>
</comment>
<dbReference type="SMART" id="SM00420">
    <property type="entry name" value="HTH_DEOR"/>
    <property type="match status" value="1"/>
</dbReference>
<dbReference type="SUPFAM" id="SSF100950">
    <property type="entry name" value="NagB/RpiA/CoA transferase-like"/>
    <property type="match status" value="1"/>
</dbReference>
<reference evidence="1" key="1">
    <citation type="submission" date="2023-11" db="EMBL/GenBank/DDBJ databases">
        <title>Detection of rare carbapenemases in Enterobacterales - comparison of two colorimetric and two CIM-based carbapenemase assays.</title>
        <authorList>
            <person name="Schaffarczyk L."/>
            <person name="Noster J."/>
            <person name="Stelzer Y."/>
            <person name="Sattler J."/>
            <person name="Gatermann S."/>
            <person name="Hamprecht A."/>
        </authorList>
    </citation>
    <scope>NUCLEOTIDE SEQUENCE</scope>
    <source>
        <strain evidence="1">CIM-Cont-037</strain>
    </source>
</reference>
<dbReference type="InterPro" id="IPR018356">
    <property type="entry name" value="Tscrpt_reg_HTH_DeoR_CS"/>
</dbReference>
<dbReference type="PROSITE" id="PS00894">
    <property type="entry name" value="HTH_DEOR_1"/>
    <property type="match status" value="1"/>
</dbReference>
<organism evidence="1 2">
    <name type="scientific">Klebsiella aerogenes</name>
    <name type="common">Enterobacter aerogenes</name>
    <dbReference type="NCBI Taxonomy" id="548"/>
    <lineage>
        <taxon>Bacteria</taxon>
        <taxon>Pseudomonadati</taxon>
        <taxon>Pseudomonadota</taxon>
        <taxon>Gammaproteobacteria</taxon>
        <taxon>Enterobacterales</taxon>
        <taxon>Enterobacteriaceae</taxon>
        <taxon>Klebsiella/Raoultella group</taxon>
        <taxon>Klebsiella</taxon>
    </lineage>
</organism>
<dbReference type="SMART" id="SM01134">
    <property type="entry name" value="DeoRC"/>
    <property type="match status" value="1"/>
</dbReference>